<comment type="caution">
    <text evidence="3">The sequence shown here is derived from an EMBL/GenBank/DDBJ whole genome shotgun (WGS) entry which is preliminary data.</text>
</comment>
<dbReference type="AlphaFoldDB" id="A0A9W8LEH1"/>
<feature type="domain" description="CBM21" evidence="2">
    <location>
        <begin position="120"/>
        <end position="231"/>
    </location>
</feature>
<reference evidence="3" key="1">
    <citation type="submission" date="2022-07" db="EMBL/GenBank/DDBJ databases">
        <title>Phylogenomic reconstructions and comparative analyses of Kickxellomycotina fungi.</title>
        <authorList>
            <person name="Reynolds N.K."/>
            <person name="Stajich J.E."/>
            <person name="Barry K."/>
            <person name="Grigoriev I.V."/>
            <person name="Crous P."/>
            <person name="Smith M.E."/>
        </authorList>
    </citation>
    <scope>NUCLEOTIDE SEQUENCE</scope>
    <source>
        <strain evidence="3">BCRC 34297</strain>
    </source>
</reference>
<dbReference type="Pfam" id="PF03370">
    <property type="entry name" value="CBM_21"/>
    <property type="match status" value="1"/>
</dbReference>
<protein>
    <recommendedName>
        <fullName evidence="2">CBM21 domain-containing protein</fullName>
    </recommendedName>
</protein>
<evidence type="ECO:0000259" key="2">
    <source>
        <dbReference type="PROSITE" id="PS51159"/>
    </source>
</evidence>
<name>A0A9W8LEH1_9FUNG</name>
<accession>A0A9W8LEH1</accession>
<feature type="region of interest" description="Disordered" evidence="1">
    <location>
        <begin position="17"/>
        <end position="38"/>
    </location>
</feature>
<dbReference type="EMBL" id="JANBUH010000009">
    <property type="protein sequence ID" value="KAJ2757019.1"/>
    <property type="molecule type" value="Genomic_DNA"/>
</dbReference>
<proteinExistence type="predicted"/>
<dbReference type="InterPro" id="IPR050782">
    <property type="entry name" value="PP1_regulatory_subunit_3"/>
</dbReference>
<feature type="region of interest" description="Disordered" evidence="1">
    <location>
        <begin position="251"/>
        <end position="293"/>
    </location>
</feature>
<keyword evidence="4" id="KW-1185">Reference proteome</keyword>
<dbReference type="GO" id="GO:0000164">
    <property type="term" value="C:protein phosphatase type 1 complex"/>
    <property type="evidence" value="ECO:0007669"/>
    <property type="project" value="TreeGrafter"/>
</dbReference>
<dbReference type="PANTHER" id="PTHR12307:SF36">
    <property type="entry name" value="GLYCOGEN-BINDING SUBUNIT 76A"/>
    <property type="match status" value="1"/>
</dbReference>
<gene>
    <name evidence="3" type="ORF">GGI19_000372</name>
</gene>
<dbReference type="OrthoDB" id="1881at2759"/>
<feature type="compositionally biased region" description="Polar residues" evidence="1">
    <location>
        <begin position="251"/>
        <end position="260"/>
    </location>
</feature>
<feature type="compositionally biased region" description="Polar residues" evidence="1">
    <location>
        <begin position="270"/>
        <end position="291"/>
    </location>
</feature>
<organism evidence="3 4">
    <name type="scientific">Coemansia pectinata</name>
    <dbReference type="NCBI Taxonomy" id="1052879"/>
    <lineage>
        <taxon>Eukaryota</taxon>
        <taxon>Fungi</taxon>
        <taxon>Fungi incertae sedis</taxon>
        <taxon>Zoopagomycota</taxon>
        <taxon>Kickxellomycotina</taxon>
        <taxon>Kickxellomycetes</taxon>
        <taxon>Kickxellales</taxon>
        <taxon>Kickxellaceae</taxon>
        <taxon>Coemansia</taxon>
    </lineage>
</organism>
<evidence type="ECO:0000313" key="3">
    <source>
        <dbReference type="EMBL" id="KAJ2757019.1"/>
    </source>
</evidence>
<evidence type="ECO:0000256" key="1">
    <source>
        <dbReference type="SAM" id="MobiDB-lite"/>
    </source>
</evidence>
<dbReference type="PANTHER" id="PTHR12307">
    <property type="entry name" value="PROTEIN PHOSPHATASE 1 REGULATORY SUBUNIT"/>
    <property type="match status" value="1"/>
</dbReference>
<dbReference type="InterPro" id="IPR038175">
    <property type="entry name" value="CBM21_dom_sf"/>
</dbReference>
<evidence type="ECO:0000313" key="4">
    <source>
        <dbReference type="Proteomes" id="UP001140011"/>
    </source>
</evidence>
<dbReference type="InterPro" id="IPR005036">
    <property type="entry name" value="CBM21_dom"/>
</dbReference>
<dbReference type="Proteomes" id="UP001140011">
    <property type="component" value="Unassembled WGS sequence"/>
</dbReference>
<dbReference type="Gene3D" id="2.60.40.2440">
    <property type="entry name" value="Carbohydrate binding type-21 domain"/>
    <property type="match status" value="1"/>
</dbReference>
<sequence length="344" mass="36951">MTMHPCSRPLTLVLQSAAQKPHVRSTPPTTPHNAAGHSIKPCIKKRSSTTAQLPQLTPVPRFVHFDTQLEHTRLFYKSDTPKCAACDPAPVSQIHDTAPQTAYAAAPLSLTPVRRPTSSFVPYEDAPVVLESVELTGLALTGCIKVHNMAYEKAVTVRLTRDNWKTAEDVPATYLRSIVGADGRCPGVDRFAFTISCASIAAPTTISMCVCYRVSGQEHWDNNKGANYSFILAPQAVATAALQAKPTASSAKVRSSTRSFTRGFDAPASRPTNTTSTNANSLPLPTPSVSPADTRRYMRYSEARFAAATPAPPPVRTPSPIMRTGSPLAAAYIWAPCPAALLHC</sequence>
<dbReference type="GO" id="GO:0008157">
    <property type="term" value="F:protein phosphatase 1 binding"/>
    <property type="evidence" value="ECO:0007669"/>
    <property type="project" value="TreeGrafter"/>
</dbReference>
<dbReference type="PROSITE" id="PS51159">
    <property type="entry name" value="CBM21"/>
    <property type="match status" value="1"/>
</dbReference>